<keyword evidence="2" id="KW-1185">Reference proteome</keyword>
<sequence>MTIEASEALFAKARASLAPIENVEVVRGDSREVLRRIVPALPAPAVFWLDAHWSGGETYGAGDECPVLEELGIVLGAPVEHAVLIDDARLFLAPPPLPHRAEQWPDIGALLEGVLRAGPGRQVVVIEDVVAIVPARARDLLVRWAQERTTAEARANAATRLVRSARLVAEALRVIVGA</sequence>
<evidence type="ECO:0000313" key="2">
    <source>
        <dbReference type="Proteomes" id="UP000007089"/>
    </source>
</evidence>
<evidence type="ECO:0000313" key="1">
    <source>
        <dbReference type="EMBL" id="ACL64007.1"/>
    </source>
</evidence>
<dbReference type="KEGG" id="acp:A2cp1_0650"/>
<name>B8JCX9_ANAD2</name>
<dbReference type="AlphaFoldDB" id="B8JCX9"/>
<accession>B8JCX9</accession>
<gene>
    <name evidence="1" type="ordered locus">A2cp1_0650</name>
</gene>
<organism evidence="1 2">
    <name type="scientific">Anaeromyxobacter dehalogenans (strain ATCC BAA-258 / DSM 21875 / 2CP-1)</name>
    <dbReference type="NCBI Taxonomy" id="455488"/>
    <lineage>
        <taxon>Bacteria</taxon>
        <taxon>Pseudomonadati</taxon>
        <taxon>Myxococcota</taxon>
        <taxon>Myxococcia</taxon>
        <taxon>Myxococcales</taxon>
        <taxon>Cystobacterineae</taxon>
        <taxon>Anaeromyxobacteraceae</taxon>
        <taxon>Anaeromyxobacter</taxon>
    </lineage>
</organism>
<proteinExistence type="predicted"/>
<dbReference type="Proteomes" id="UP000007089">
    <property type="component" value="Chromosome"/>
</dbReference>
<dbReference type="HOGENOM" id="CLU_1507615_0_0_7"/>
<dbReference type="EMBL" id="CP001359">
    <property type="protein sequence ID" value="ACL64007.1"/>
    <property type="molecule type" value="Genomic_DNA"/>
</dbReference>
<protein>
    <submittedName>
        <fullName evidence="1">Uncharacterized protein</fullName>
    </submittedName>
</protein>
<dbReference type="RefSeq" id="WP_012632047.1">
    <property type="nucleotide sequence ID" value="NC_011891.1"/>
</dbReference>
<reference evidence="1" key="1">
    <citation type="submission" date="2009-01" db="EMBL/GenBank/DDBJ databases">
        <title>Complete sequence of Anaeromyxobacter dehalogenans 2CP-1.</title>
        <authorList>
            <consortium name="US DOE Joint Genome Institute"/>
            <person name="Lucas S."/>
            <person name="Copeland A."/>
            <person name="Lapidus A."/>
            <person name="Glavina del Rio T."/>
            <person name="Dalin E."/>
            <person name="Tice H."/>
            <person name="Bruce D."/>
            <person name="Goodwin L."/>
            <person name="Pitluck S."/>
            <person name="Saunders E."/>
            <person name="Brettin T."/>
            <person name="Detter J.C."/>
            <person name="Han C."/>
            <person name="Larimer F."/>
            <person name="Land M."/>
            <person name="Hauser L."/>
            <person name="Kyrpides N."/>
            <person name="Ovchinnikova G."/>
            <person name="Beliaev A.S."/>
            <person name="Richardson P."/>
        </authorList>
    </citation>
    <scope>NUCLEOTIDE SEQUENCE</scope>
    <source>
        <strain evidence="1">2CP-1</strain>
    </source>
</reference>